<organism evidence="2 3">
    <name type="scientific">Artemisia annua</name>
    <name type="common">Sweet wormwood</name>
    <dbReference type="NCBI Taxonomy" id="35608"/>
    <lineage>
        <taxon>Eukaryota</taxon>
        <taxon>Viridiplantae</taxon>
        <taxon>Streptophyta</taxon>
        <taxon>Embryophyta</taxon>
        <taxon>Tracheophyta</taxon>
        <taxon>Spermatophyta</taxon>
        <taxon>Magnoliopsida</taxon>
        <taxon>eudicotyledons</taxon>
        <taxon>Gunneridae</taxon>
        <taxon>Pentapetalae</taxon>
        <taxon>asterids</taxon>
        <taxon>campanulids</taxon>
        <taxon>Asterales</taxon>
        <taxon>Asteraceae</taxon>
        <taxon>Asteroideae</taxon>
        <taxon>Anthemideae</taxon>
        <taxon>Artemisiinae</taxon>
        <taxon>Artemisia</taxon>
    </lineage>
</organism>
<sequence length="451" mass="53168">MNRLMVEKDNLECLMEYKELDEAELWVWAECKKSLQEIDLFRRRDLQQKSRVKWASLGDENTSFFHSFVNGRKATNTIPGLEINGEWVSKPTLVKKEVLCFFRDHFKEAVCNRPNLVCEVVIGCHGLSRNWSILPCTASASGCWKQIVKIGEKKIWSGKTLGSYFEGLVGDGSLISFWMDSWLREDPLRIIYPHLFRLETDKWAVIADMIRVVSGSKILQWKWRKDPTTAAEINELFNLLEEIYDYAWKGGIDKWNWKASGSNRFTVSSARKLLSSYPRPAVEQHMKWKCWTPLKCKIMVWRAIRNRLPTKVELHKRGVSLQNDLCGFCDSDAETSTHIFTGCLFVAEIWNRVEHWCRLNPSIVFDVIDFMKITKNQPLSKQARNIFRGIIFTSLWTIWNERNDRIFQGKRRRATEVVKSIKMTSYFWFKYRSKMKSVDWYVWCKYPLDLM</sequence>
<gene>
    <name evidence="2" type="ORF">CTI12_AA487960</name>
</gene>
<dbReference type="InterPro" id="IPR026960">
    <property type="entry name" value="RVT-Znf"/>
</dbReference>
<reference evidence="2 3" key="1">
    <citation type="journal article" date="2018" name="Mol. Plant">
        <title>The genome of Artemisia annua provides insight into the evolution of Asteraceae family and artemisinin biosynthesis.</title>
        <authorList>
            <person name="Shen Q."/>
            <person name="Zhang L."/>
            <person name="Liao Z."/>
            <person name="Wang S."/>
            <person name="Yan T."/>
            <person name="Shi P."/>
            <person name="Liu M."/>
            <person name="Fu X."/>
            <person name="Pan Q."/>
            <person name="Wang Y."/>
            <person name="Lv Z."/>
            <person name="Lu X."/>
            <person name="Zhang F."/>
            <person name="Jiang W."/>
            <person name="Ma Y."/>
            <person name="Chen M."/>
            <person name="Hao X."/>
            <person name="Li L."/>
            <person name="Tang Y."/>
            <person name="Lv G."/>
            <person name="Zhou Y."/>
            <person name="Sun X."/>
            <person name="Brodelius P.E."/>
            <person name="Rose J.K.C."/>
            <person name="Tang K."/>
        </authorList>
    </citation>
    <scope>NUCLEOTIDE SEQUENCE [LARGE SCALE GENOMIC DNA]</scope>
    <source>
        <strain evidence="3">cv. Huhao1</strain>
        <tissue evidence="2">Leaf</tissue>
    </source>
</reference>
<proteinExistence type="predicted"/>
<dbReference type="AlphaFoldDB" id="A0A2U1LI87"/>
<protein>
    <submittedName>
        <fullName evidence="2">Reverse transcriptase domain, Reverse transcriptase zinc-binding domain protein</fullName>
    </submittedName>
</protein>
<keyword evidence="2" id="KW-0695">RNA-directed DNA polymerase</keyword>
<keyword evidence="2" id="KW-0808">Transferase</keyword>
<dbReference type="Pfam" id="PF13966">
    <property type="entry name" value="zf-RVT"/>
    <property type="match status" value="1"/>
</dbReference>
<feature type="domain" description="Reverse transcriptase zinc-binding" evidence="1">
    <location>
        <begin position="265"/>
        <end position="350"/>
    </location>
</feature>
<comment type="caution">
    <text evidence="2">The sequence shown here is derived from an EMBL/GenBank/DDBJ whole genome shotgun (WGS) entry which is preliminary data.</text>
</comment>
<dbReference type="EMBL" id="PKPP01009245">
    <property type="protein sequence ID" value="PWA48715.1"/>
    <property type="molecule type" value="Genomic_DNA"/>
</dbReference>
<evidence type="ECO:0000313" key="2">
    <source>
        <dbReference type="EMBL" id="PWA48715.1"/>
    </source>
</evidence>
<dbReference type="PANTHER" id="PTHR36617:SF5">
    <property type="entry name" value="OS05G0421675 PROTEIN"/>
    <property type="match status" value="1"/>
</dbReference>
<name>A0A2U1LI87_ARTAN</name>
<dbReference type="PANTHER" id="PTHR36617">
    <property type="entry name" value="PROTEIN, PUTATIVE-RELATED"/>
    <property type="match status" value="1"/>
</dbReference>
<accession>A0A2U1LI87</accession>
<keyword evidence="3" id="KW-1185">Reference proteome</keyword>
<evidence type="ECO:0000313" key="3">
    <source>
        <dbReference type="Proteomes" id="UP000245207"/>
    </source>
</evidence>
<dbReference type="GO" id="GO:0003964">
    <property type="term" value="F:RNA-directed DNA polymerase activity"/>
    <property type="evidence" value="ECO:0007669"/>
    <property type="project" value="UniProtKB-KW"/>
</dbReference>
<keyword evidence="2" id="KW-0548">Nucleotidyltransferase</keyword>
<dbReference type="Proteomes" id="UP000245207">
    <property type="component" value="Unassembled WGS sequence"/>
</dbReference>
<evidence type="ECO:0000259" key="1">
    <source>
        <dbReference type="Pfam" id="PF13966"/>
    </source>
</evidence>
<dbReference type="OrthoDB" id="1937542at2759"/>